<dbReference type="STRING" id="180498.A0A067K2P5"/>
<sequence>MEGGIGIVVDTENCNIADNNINGEEIAKGPIIGNMPRKKLADISNLPMQNQDMRLQSASLNTKEYIHKLHQENLSLVKLVADRNKIIQLHAFEFQKLRTECQQVQQRNLQLAQTNSQMLAELNACKDRLKVLQHELGCKNGLLKAWKLESEDEANTVKCQIYGSEVETVKHEEDGELSQADNRGDEPCNKKRKKKSKSTDPTHVQAKEKIVKKRRKSANWKQDPTDDVFESHALGPATVKPVLAENNIDNKRHCLRRQSPRFKAGEQESKSDILGTSDSVDPTIESVQNEKKVDSKRCCSRRQSARLKAGEQEPKNDAFEISDVLGPTIVEPVQIEKKVDSKSCCSRRQSARFKAGEQEPKNDLVETSDPPGPSTVEPLQTEREVDSKRLCLRRQSARLKCREQIQEPAIDLVLKDDAKFSVSPLHECGPTASLSSLKVESEAVPTAPGSEAQELGRPSIRPKRQAAEKIQTYKEIPLNIKMRRTE</sequence>
<dbReference type="GO" id="GO:0045144">
    <property type="term" value="P:meiotic sister chromatid segregation"/>
    <property type="evidence" value="ECO:0007669"/>
    <property type="project" value="InterPro"/>
</dbReference>
<keyword evidence="3" id="KW-0175">Coiled coil</keyword>
<feature type="region of interest" description="Disordered" evidence="4">
    <location>
        <begin position="256"/>
        <end position="297"/>
    </location>
</feature>
<accession>A0A067K2P5</accession>
<comment type="similarity">
    <text evidence="1">Belongs to the shugoshin family.</text>
</comment>
<dbReference type="GO" id="GO:0000775">
    <property type="term" value="C:chromosome, centromeric region"/>
    <property type="evidence" value="ECO:0007669"/>
    <property type="project" value="InterPro"/>
</dbReference>
<feature type="region of interest" description="Disordered" evidence="4">
    <location>
        <begin position="435"/>
        <end position="468"/>
    </location>
</feature>
<feature type="region of interest" description="Disordered" evidence="4">
    <location>
        <begin position="170"/>
        <end position="231"/>
    </location>
</feature>
<gene>
    <name evidence="6" type="ORF">JCGZ_16175</name>
</gene>
<feature type="domain" description="Shugoshin C-terminal" evidence="5">
    <location>
        <begin position="461"/>
        <end position="484"/>
    </location>
</feature>
<dbReference type="Pfam" id="PF07557">
    <property type="entry name" value="Shugoshin_C"/>
    <property type="match status" value="1"/>
</dbReference>
<evidence type="ECO:0000259" key="5">
    <source>
        <dbReference type="Pfam" id="PF07557"/>
    </source>
</evidence>
<dbReference type="AlphaFoldDB" id="A0A067K2P5"/>
<dbReference type="Proteomes" id="UP000027138">
    <property type="component" value="Unassembled WGS sequence"/>
</dbReference>
<dbReference type="GO" id="GO:0005634">
    <property type="term" value="C:nucleus"/>
    <property type="evidence" value="ECO:0007669"/>
    <property type="project" value="InterPro"/>
</dbReference>
<feature type="compositionally biased region" description="Basic and acidic residues" evidence="4">
    <location>
        <begin position="288"/>
        <end position="297"/>
    </location>
</feature>
<dbReference type="PANTHER" id="PTHR34373">
    <property type="entry name" value="SHUGOSHIN 2"/>
    <property type="match status" value="1"/>
</dbReference>
<dbReference type="InterPro" id="IPR011515">
    <property type="entry name" value="Shugoshin_C"/>
</dbReference>
<dbReference type="KEGG" id="jcu:105641123"/>
<dbReference type="EMBL" id="KK914677">
    <property type="protein sequence ID" value="KDP30496.1"/>
    <property type="molecule type" value="Genomic_DNA"/>
</dbReference>
<evidence type="ECO:0000256" key="4">
    <source>
        <dbReference type="SAM" id="MobiDB-lite"/>
    </source>
</evidence>
<feature type="region of interest" description="Disordered" evidence="4">
    <location>
        <begin position="349"/>
        <end position="384"/>
    </location>
</feature>
<dbReference type="PANTHER" id="PTHR34373:SF9">
    <property type="entry name" value="SHUGOSHIN 2"/>
    <property type="match status" value="1"/>
</dbReference>
<dbReference type="OrthoDB" id="770508at2759"/>
<evidence type="ECO:0000256" key="1">
    <source>
        <dbReference type="ARBA" id="ARBA00010845"/>
    </source>
</evidence>
<feature type="compositionally biased region" description="Basic and acidic residues" evidence="4">
    <location>
        <begin position="197"/>
        <end position="209"/>
    </location>
</feature>
<evidence type="ECO:0000313" key="6">
    <source>
        <dbReference type="EMBL" id="KDP30496.1"/>
    </source>
</evidence>
<keyword evidence="2" id="KW-0159">Chromosome partition</keyword>
<proteinExistence type="inferred from homology"/>
<evidence type="ECO:0000256" key="2">
    <source>
        <dbReference type="ARBA" id="ARBA00022829"/>
    </source>
</evidence>
<name>A0A067K2P5_JATCU</name>
<dbReference type="GO" id="GO:0034090">
    <property type="term" value="P:maintenance of meiotic sister chromatid cohesion"/>
    <property type="evidence" value="ECO:0007669"/>
    <property type="project" value="InterPro"/>
</dbReference>
<dbReference type="InterPro" id="IPR044693">
    <property type="entry name" value="SGO_plant"/>
</dbReference>
<evidence type="ECO:0000313" key="7">
    <source>
        <dbReference type="Proteomes" id="UP000027138"/>
    </source>
</evidence>
<organism evidence="6 7">
    <name type="scientific">Jatropha curcas</name>
    <name type="common">Barbados nut</name>
    <dbReference type="NCBI Taxonomy" id="180498"/>
    <lineage>
        <taxon>Eukaryota</taxon>
        <taxon>Viridiplantae</taxon>
        <taxon>Streptophyta</taxon>
        <taxon>Embryophyta</taxon>
        <taxon>Tracheophyta</taxon>
        <taxon>Spermatophyta</taxon>
        <taxon>Magnoliopsida</taxon>
        <taxon>eudicotyledons</taxon>
        <taxon>Gunneridae</taxon>
        <taxon>Pentapetalae</taxon>
        <taxon>rosids</taxon>
        <taxon>fabids</taxon>
        <taxon>Malpighiales</taxon>
        <taxon>Euphorbiaceae</taxon>
        <taxon>Crotonoideae</taxon>
        <taxon>Jatropheae</taxon>
        <taxon>Jatropha</taxon>
    </lineage>
</organism>
<feature type="coiled-coil region" evidence="3">
    <location>
        <begin position="94"/>
        <end position="135"/>
    </location>
</feature>
<keyword evidence="7" id="KW-1185">Reference proteome</keyword>
<reference evidence="6 7" key="1">
    <citation type="journal article" date="2014" name="PLoS ONE">
        <title>Global Analysis of Gene Expression Profiles in Physic Nut (Jatropha curcas L.) Seedlings Exposed to Salt Stress.</title>
        <authorList>
            <person name="Zhang L."/>
            <person name="Zhang C."/>
            <person name="Wu P."/>
            <person name="Chen Y."/>
            <person name="Li M."/>
            <person name="Jiang H."/>
            <person name="Wu G."/>
        </authorList>
    </citation>
    <scope>NUCLEOTIDE SEQUENCE [LARGE SCALE GENOMIC DNA]</scope>
    <source>
        <strain evidence="7">cv. GZQX0401</strain>
        <tissue evidence="6">Young leaves</tissue>
    </source>
</reference>
<protein>
    <recommendedName>
        <fullName evidence="5">Shugoshin C-terminal domain-containing protein</fullName>
    </recommendedName>
</protein>
<evidence type="ECO:0000256" key="3">
    <source>
        <dbReference type="SAM" id="Coils"/>
    </source>
</evidence>
<feature type="compositionally biased region" description="Basic and acidic residues" evidence="4">
    <location>
        <begin position="354"/>
        <end position="364"/>
    </location>
</feature>